<gene>
    <name evidence="1" type="ORF">COT63_00535</name>
</gene>
<dbReference type="EMBL" id="PEZH01000010">
    <property type="protein sequence ID" value="PIS15315.1"/>
    <property type="molecule type" value="Genomic_DNA"/>
</dbReference>
<sequence>MDNHEMVKNYKELKFWQTAFETTILVIDLTRKLPKEKVFWIIGDQIIRAASSVGANIAEGFGRYRGKEYERFLQISLGSANEVEYWLLVIKRILPKLNEEIFRTIEINKQTIKMLASLLKTLRAKR</sequence>
<dbReference type="Pfam" id="PF05635">
    <property type="entry name" value="23S_rRNA_IVP"/>
    <property type="match status" value="1"/>
</dbReference>
<dbReference type="Proteomes" id="UP000231282">
    <property type="component" value="Unassembled WGS sequence"/>
</dbReference>
<dbReference type="Gene3D" id="1.20.1440.60">
    <property type="entry name" value="23S rRNA-intervening sequence"/>
    <property type="match status" value="1"/>
</dbReference>
<dbReference type="NCBIfam" id="TIGR02436">
    <property type="entry name" value="four helix bundle protein"/>
    <property type="match status" value="1"/>
</dbReference>
<accession>A0A2H0WRS3</accession>
<dbReference type="AlphaFoldDB" id="A0A2H0WRS3"/>
<name>A0A2H0WRS3_9BACT</name>
<dbReference type="SUPFAM" id="SSF158446">
    <property type="entry name" value="IVS-encoded protein-like"/>
    <property type="match status" value="1"/>
</dbReference>
<dbReference type="InterPro" id="IPR012657">
    <property type="entry name" value="23S_rRNA-intervening_sequence"/>
</dbReference>
<proteinExistence type="predicted"/>
<evidence type="ECO:0000313" key="1">
    <source>
        <dbReference type="EMBL" id="PIS15315.1"/>
    </source>
</evidence>
<reference evidence="2" key="1">
    <citation type="submission" date="2017-09" db="EMBL/GenBank/DDBJ databases">
        <title>Depth-based differentiation of microbial function through sediment-hosted aquifers and enrichment of novel symbionts in the deep terrestrial subsurface.</title>
        <authorList>
            <person name="Probst A.J."/>
            <person name="Ladd B."/>
            <person name="Jarett J.K."/>
            <person name="Geller-Mcgrath D.E."/>
            <person name="Sieber C.M.K."/>
            <person name="Emerson J.B."/>
            <person name="Anantharaman K."/>
            <person name="Thomas B.C."/>
            <person name="Malmstrom R."/>
            <person name="Stieglmeier M."/>
            <person name="Klingl A."/>
            <person name="Woyke T."/>
            <person name="Ryan C.M."/>
            <person name="Banfield J.F."/>
        </authorList>
    </citation>
    <scope>NUCLEOTIDE SEQUENCE [LARGE SCALE GENOMIC DNA]</scope>
</reference>
<evidence type="ECO:0000313" key="2">
    <source>
        <dbReference type="Proteomes" id="UP000231282"/>
    </source>
</evidence>
<dbReference type="PANTHER" id="PTHR38471">
    <property type="entry name" value="FOUR HELIX BUNDLE PROTEIN"/>
    <property type="match status" value="1"/>
</dbReference>
<protein>
    <submittedName>
        <fullName evidence="1">Four helix bundle protein</fullName>
    </submittedName>
</protein>
<dbReference type="PANTHER" id="PTHR38471:SF2">
    <property type="entry name" value="FOUR HELIX BUNDLE PROTEIN"/>
    <property type="match status" value="1"/>
</dbReference>
<dbReference type="InterPro" id="IPR036583">
    <property type="entry name" value="23S_rRNA_IVS_sf"/>
</dbReference>
<organism evidence="1 2">
    <name type="scientific">Candidatus Shapirobacteria bacterium CG09_land_8_20_14_0_10_38_17</name>
    <dbReference type="NCBI Taxonomy" id="1974884"/>
    <lineage>
        <taxon>Bacteria</taxon>
        <taxon>Candidatus Shapironibacteriota</taxon>
    </lineage>
</organism>
<comment type="caution">
    <text evidence="1">The sequence shown here is derived from an EMBL/GenBank/DDBJ whole genome shotgun (WGS) entry which is preliminary data.</text>
</comment>
<dbReference type="CDD" id="cd16377">
    <property type="entry name" value="23S_rRNA_IVP_like"/>
    <property type="match status" value="1"/>
</dbReference>